<dbReference type="eggNOG" id="COG1611">
    <property type="taxonomic scope" value="Bacteria"/>
</dbReference>
<dbReference type="PANTHER" id="PTHR43393">
    <property type="entry name" value="CYTOKININ RIBOSIDE 5'-MONOPHOSPHATE PHOSPHORIBOHYDROLASE"/>
    <property type="match status" value="1"/>
</dbReference>
<accession>M0QGB7</accession>
<dbReference type="EC" id="3.2.2.n1" evidence="1"/>
<dbReference type="EMBL" id="BANX01000002">
    <property type="protein sequence ID" value="GAC66427.1"/>
    <property type="molecule type" value="Genomic_DNA"/>
</dbReference>
<protein>
    <recommendedName>
        <fullName evidence="1">Cytokinin riboside 5'-monophosphate phosphoribohydrolase</fullName>
        <ecNumber evidence="1">3.2.2.n1</ecNumber>
    </recommendedName>
</protein>
<dbReference type="RefSeq" id="WP_007616627.1">
    <property type="nucleotide sequence ID" value="NZ_BANX01000002.1"/>
</dbReference>
<dbReference type="GO" id="GO:0102682">
    <property type="term" value="F:cytokinin riboside 5'-monophosphate phosphoribohydrolase activity"/>
    <property type="evidence" value="ECO:0007669"/>
    <property type="project" value="RHEA"/>
</dbReference>
<keyword evidence="1" id="KW-0203">Cytokinin biosynthesis</keyword>
<evidence type="ECO:0000256" key="2">
    <source>
        <dbReference type="SAM" id="MobiDB-lite"/>
    </source>
</evidence>
<keyword evidence="4" id="KW-1185">Reference proteome</keyword>
<dbReference type="PANTHER" id="PTHR43393:SF2">
    <property type="entry name" value="CYTOKININ RIBOSIDE 5'-MONOPHOSPHATE PHOSPHORIBOHYDROLASE"/>
    <property type="match status" value="1"/>
</dbReference>
<comment type="catalytic activity">
    <reaction evidence="1">
        <text>9-ribosyl-trans-zeatin 5'-phosphate + H2O = trans-zeatin + D-ribose 5-phosphate</text>
        <dbReference type="Rhea" id="RHEA:48564"/>
        <dbReference type="ChEBI" id="CHEBI:15377"/>
        <dbReference type="ChEBI" id="CHEBI:16522"/>
        <dbReference type="ChEBI" id="CHEBI:78346"/>
        <dbReference type="ChEBI" id="CHEBI:87947"/>
        <dbReference type="EC" id="3.2.2.n1"/>
    </reaction>
</comment>
<dbReference type="GO" id="GO:0009691">
    <property type="term" value="P:cytokinin biosynthetic process"/>
    <property type="evidence" value="ECO:0007669"/>
    <property type="project" value="UniProtKB-UniRule"/>
</dbReference>
<evidence type="ECO:0000313" key="3">
    <source>
        <dbReference type="EMBL" id="GAC66427.1"/>
    </source>
</evidence>
<comment type="similarity">
    <text evidence="1">Belongs to the LOG family.</text>
</comment>
<dbReference type="Gene3D" id="3.40.50.450">
    <property type="match status" value="1"/>
</dbReference>
<dbReference type="NCBIfam" id="TIGR00730">
    <property type="entry name" value="Rossman fold protein, TIGR00730 family"/>
    <property type="match status" value="1"/>
</dbReference>
<dbReference type="OrthoDB" id="9801098at2"/>
<name>M0QGB7_9ACTN</name>
<feature type="region of interest" description="Disordered" evidence="2">
    <location>
        <begin position="1"/>
        <end position="32"/>
    </location>
</feature>
<feature type="compositionally biased region" description="Pro residues" evidence="2">
    <location>
        <begin position="1"/>
        <end position="10"/>
    </location>
</feature>
<dbReference type="STRING" id="1223545.GS4_02_01380"/>
<evidence type="ECO:0000256" key="1">
    <source>
        <dbReference type="RuleBase" id="RU363015"/>
    </source>
</evidence>
<dbReference type="InterPro" id="IPR031100">
    <property type="entry name" value="LOG_fam"/>
</dbReference>
<comment type="caution">
    <text evidence="3">The sequence shown here is derived from an EMBL/GenBank/DDBJ whole genome shotgun (WGS) entry which is preliminary data.</text>
</comment>
<dbReference type="AlphaFoldDB" id="M0QGB7"/>
<dbReference type="FunFam" id="3.40.50.450:FF:000011">
    <property type="entry name" value="TIGR00730 family Rossman fold protein"/>
    <property type="match status" value="1"/>
</dbReference>
<dbReference type="InterPro" id="IPR005269">
    <property type="entry name" value="LOG"/>
</dbReference>
<comment type="catalytic activity">
    <reaction evidence="1">
        <text>N(6)-(dimethylallyl)adenosine 5'-phosphate + H2O = N(6)-dimethylallyladenine + D-ribose 5-phosphate</text>
        <dbReference type="Rhea" id="RHEA:48560"/>
        <dbReference type="ChEBI" id="CHEBI:15377"/>
        <dbReference type="ChEBI" id="CHEBI:17660"/>
        <dbReference type="ChEBI" id="CHEBI:57526"/>
        <dbReference type="ChEBI" id="CHEBI:78346"/>
        <dbReference type="EC" id="3.2.2.n1"/>
    </reaction>
</comment>
<dbReference type="Proteomes" id="UP000011666">
    <property type="component" value="Unassembled WGS sequence"/>
</dbReference>
<dbReference type="Pfam" id="PF03641">
    <property type="entry name" value="Lysine_decarbox"/>
    <property type="match status" value="1"/>
</dbReference>
<sequence>MSTDPKPTPDPHFTSDAPDPSSSGRRLPPLEDETQVCYIGATRVHRGRDEMAQTTDRRLLEWVDPGDDARRSERTMRDSWRVLRIQSEFVAGFDAMSQVGQAVTVFGSARLDPASDEYRLAVAVGKALGEAGYAVITGGGPGAMEAANRGAWDVGAQSIGLNIELPFEQHINQWVDLGMNFRYFFVRKTMFVKYAQAFVCLPGGFGTLDELFEALTLVQTKKVVRFPIVLVGRDHWTGLVDWMRDVLLARKMISPDDLDLLHIVDDPEEAVAIITAAGQAATR</sequence>
<dbReference type="GO" id="GO:0005829">
    <property type="term" value="C:cytosol"/>
    <property type="evidence" value="ECO:0007669"/>
    <property type="project" value="TreeGrafter"/>
</dbReference>
<evidence type="ECO:0000313" key="4">
    <source>
        <dbReference type="Proteomes" id="UP000011666"/>
    </source>
</evidence>
<dbReference type="SUPFAM" id="SSF102405">
    <property type="entry name" value="MCP/YpsA-like"/>
    <property type="match status" value="1"/>
</dbReference>
<gene>
    <name evidence="3" type="ORF">GS4_02_01380</name>
</gene>
<reference evidence="3 4" key="1">
    <citation type="submission" date="2013-01" db="EMBL/GenBank/DDBJ databases">
        <title>Whole genome shotgun sequence of Gordonia soli NBRC 108243.</title>
        <authorList>
            <person name="Isaki-Nakamura S."/>
            <person name="Hosoyama A."/>
            <person name="Tsuchikane K."/>
            <person name="Ando Y."/>
            <person name="Baba S."/>
            <person name="Ohji S."/>
            <person name="Hamada M."/>
            <person name="Tamura T."/>
            <person name="Yamazoe A."/>
            <person name="Yamazaki S."/>
            <person name="Fujita N."/>
        </authorList>
    </citation>
    <scope>NUCLEOTIDE SEQUENCE [LARGE SCALE GENOMIC DNA]</scope>
    <source>
        <strain evidence="3 4">NBRC 108243</strain>
    </source>
</reference>
<dbReference type="InterPro" id="IPR052341">
    <property type="entry name" value="LOG_family_nucleotidases"/>
</dbReference>
<keyword evidence="1" id="KW-0378">Hydrolase</keyword>
<proteinExistence type="inferred from homology"/>
<organism evidence="3 4">
    <name type="scientific">Gordonia soli NBRC 108243</name>
    <dbReference type="NCBI Taxonomy" id="1223545"/>
    <lineage>
        <taxon>Bacteria</taxon>
        <taxon>Bacillati</taxon>
        <taxon>Actinomycetota</taxon>
        <taxon>Actinomycetes</taxon>
        <taxon>Mycobacteriales</taxon>
        <taxon>Gordoniaceae</taxon>
        <taxon>Gordonia</taxon>
    </lineage>
</organism>